<reference evidence="2" key="1">
    <citation type="submission" date="2020-10" db="EMBL/GenBank/DDBJ databases">
        <title>Genome Sequence of Monilinia vaccinii-corymbosi Sheds Light on Mummy Berry Disease Infection of Blueberry and Mating Type.</title>
        <authorList>
            <person name="Yow A.G."/>
            <person name="Zhang Y."/>
            <person name="Bansal K."/>
            <person name="Eacker S.M."/>
            <person name="Sullivan S."/>
            <person name="Liachko I."/>
            <person name="Cubeta M.A."/>
            <person name="Rollins J.A."/>
            <person name="Ashrafi H."/>
        </authorList>
    </citation>
    <scope>NUCLEOTIDE SEQUENCE</scope>
    <source>
        <strain evidence="2">RL-1</strain>
    </source>
</reference>
<evidence type="ECO:0000256" key="1">
    <source>
        <dbReference type="SAM" id="MobiDB-lite"/>
    </source>
</evidence>
<dbReference type="AlphaFoldDB" id="A0A8A3PK71"/>
<organism evidence="2 3">
    <name type="scientific">Monilinia vaccinii-corymbosi</name>
    <dbReference type="NCBI Taxonomy" id="61207"/>
    <lineage>
        <taxon>Eukaryota</taxon>
        <taxon>Fungi</taxon>
        <taxon>Dikarya</taxon>
        <taxon>Ascomycota</taxon>
        <taxon>Pezizomycotina</taxon>
        <taxon>Leotiomycetes</taxon>
        <taxon>Helotiales</taxon>
        <taxon>Sclerotiniaceae</taxon>
        <taxon>Monilinia</taxon>
    </lineage>
</organism>
<accession>A0A8A3PK71</accession>
<dbReference type="OrthoDB" id="10657685at2759"/>
<evidence type="ECO:0000313" key="2">
    <source>
        <dbReference type="EMBL" id="QSZ35500.1"/>
    </source>
</evidence>
<dbReference type="EMBL" id="CP063409">
    <property type="protein sequence ID" value="QSZ35500.1"/>
    <property type="molecule type" value="Genomic_DNA"/>
</dbReference>
<protein>
    <submittedName>
        <fullName evidence="2">Uncharacterized protein</fullName>
    </submittedName>
</protein>
<dbReference type="Proteomes" id="UP000672032">
    <property type="component" value="Chromosome 5"/>
</dbReference>
<sequence>MHISKAPWKLHFEQSSPCSAITGSEGAHRSYMQATPIPMPDTRIPNANFFSPTLPSPTLPSVSFFYCPSSTPRVHRSIQSSALNLPQGRSSRRKFPHASNHLSLAIRPKIHHQGNGVIDGRIGALVQQSGGQRRQREDHQTRLDAAVKCRVDDEAQGPLPRQHAEPEEQIDDLEDGEGFDGAVEIFRQEIPEDLGPKESGDGGGDLVLISCVSFEGMGRMEMDYVIRTDGGGEDY</sequence>
<keyword evidence="3" id="KW-1185">Reference proteome</keyword>
<gene>
    <name evidence="2" type="ORF">DSL72_008370</name>
</gene>
<evidence type="ECO:0000313" key="3">
    <source>
        <dbReference type="Proteomes" id="UP000672032"/>
    </source>
</evidence>
<proteinExistence type="predicted"/>
<name>A0A8A3PK71_9HELO</name>
<feature type="region of interest" description="Disordered" evidence="1">
    <location>
        <begin position="152"/>
        <end position="175"/>
    </location>
</feature>